<dbReference type="PANTHER" id="PTHR36307">
    <property type="entry name" value="FLAGELLA BASAL BODY P-RING FORMATION PROTEIN FLGA"/>
    <property type="match status" value="1"/>
</dbReference>
<dbReference type="Proteomes" id="UP000529417">
    <property type="component" value="Unassembled WGS sequence"/>
</dbReference>
<comment type="function">
    <text evidence="4">Involved in the assembly process of the P-ring formation. It may associate with FlgF on the rod constituting a structure essential for the P-ring assembly or may act as a modulator protein for the P-ring assembly.</text>
</comment>
<evidence type="ECO:0000256" key="2">
    <source>
        <dbReference type="ARBA" id="ARBA00022729"/>
    </source>
</evidence>
<feature type="chain" id="PRO_5031597200" description="Flagella basal body P-ring formation protein FlgA" evidence="4">
    <location>
        <begin position="28"/>
        <end position="149"/>
    </location>
</feature>
<dbReference type="InterPro" id="IPR039246">
    <property type="entry name" value="Flagellar_FlgA"/>
</dbReference>
<name>A0A7Z0I2L6_9RHOB</name>
<dbReference type="InterPro" id="IPR017585">
    <property type="entry name" value="SAF_FlgA"/>
</dbReference>
<evidence type="ECO:0000256" key="4">
    <source>
        <dbReference type="RuleBase" id="RU362063"/>
    </source>
</evidence>
<dbReference type="CDD" id="cd11614">
    <property type="entry name" value="SAF_CpaB_FlgA_like"/>
    <property type="match status" value="1"/>
</dbReference>
<evidence type="ECO:0000259" key="5">
    <source>
        <dbReference type="SMART" id="SM00858"/>
    </source>
</evidence>
<dbReference type="GO" id="GO:0044780">
    <property type="term" value="P:bacterial-type flagellum assembly"/>
    <property type="evidence" value="ECO:0007669"/>
    <property type="project" value="InterPro"/>
</dbReference>
<protein>
    <recommendedName>
        <fullName evidence="4">Flagella basal body P-ring formation protein FlgA</fullName>
    </recommendedName>
</protein>
<comment type="caution">
    <text evidence="6">The sequence shown here is derived from an EMBL/GenBank/DDBJ whole genome shotgun (WGS) entry which is preliminary data.</text>
</comment>
<feature type="domain" description="SAF" evidence="5">
    <location>
        <begin position="27"/>
        <end position="85"/>
    </location>
</feature>
<keyword evidence="6" id="KW-0282">Flagellum</keyword>
<dbReference type="SMART" id="SM00858">
    <property type="entry name" value="SAF"/>
    <property type="match status" value="1"/>
</dbReference>
<organism evidence="6 7">
    <name type="scientific">Rhabdonatronobacter sediminivivens</name>
    <dbReference type="NCBI Taxonomy" id="2743469"/>
    <lineage>
        <taxon>Bacteria</taxon>
        <taxon>Pseudomonadati</taxon>
        <taxon>Pseudomonadota</taxon>
        <taxon>Alphaproteobacteria</taxon>
        <taxon>Rhodobacterales</taxon>
        <taxon>Paracoccaceae</taxon>
        <taxon>Rhabdonatronobacter</taxon>
    </lineage>
</organism>
<keyword evidence="6" id="KW-0969">Cilium</keyword>
<dbReference type="AlphaFoldDB" id="A0A7Z0I2L6"/>
<dbReference type="InterPro" id="IPR013974">
    <property type="entry name" value="SAF"/>
</dbReference>
<dbReference type="Gene3D" id="2.30.30.760">
    <property type="match status" value="1"/>
</dbReference>
<keyword evidence="4" id="KW-1005">Bacterial flagellum biogenesis</keyword>
<keyword evidence="2 4" id="KW-0732">Signal</keyword>
<reference evidence="6 7" key="1">
    <citation type="journal article" date="2000" name="Arch. Microbiol.">
        <title>Rhodobaca bogoriensis gen. nov. and sp. nov., an alkaliphilic purple nonsulfur bacterium from African Rift Valley soda lakes.</title>
        <authorList>
            <person name="Milford A.D."/>
            <person name="Achenbach L.A."/>
            <person name="Jung D.O."/>
            <person name="Madigan M.T."/>
        </authorList>
    </citation>
    <scope>NUCLEOTIDE SEQUENCE [LARGE SCALE GENOMIC DNA]</scope>
    <source>
        <strain evidence="6 7">2376</strain>
    </source>
</reference>
<evidence type="ECO:0000256" key="1">
    <source>
        <dbReference type="ARBA" id="ARBA00004418"/>
    </source>
</evidence>
<sequence length="149" mass="15811">MTRQRILQAARALALILPVLVPLPALAEALVTTRLVRATEVLGPDDVTRSAHSVPGAATQAVQVLGLEARVALYPGRPVLLSDLAPAALVERNQTVRLVYRRGGLLIMTEARALGRAALGEEVRVMNLSSRNSLTGTVTNDGTVEVFAN</sequence>
<dbReference type="PANTHER" id="PTHR36307:SF1">
    <property type="entry name" value="FLAGELLA BASAL BODY P-RING FORMATION PROTEIN FLGA"/>
    <property type="match status" value="1"/>
</dbReference>
<dbReference type="RefSeq" id="WP_179907609.1">
    <property type="nucleotide sequence ID" value="NZ_JACBXS010000080.1"/>
</dbReference>
<accession>A0A7Z0I2L6</accession>
<dbReference type="EMBL" id="JACBXS010000080">
    <property type="protein sequence ID" value="NYS26817.1"/>
    <property type="molecule type" value="Genomic_DNA"/>
</dbReference>
<evidence type="ECO:0000313" key="6">
    <source>
        <dbReference type="EMBL" id="NYS26817.1"/>
    </source>
</evidence>
<comment type="similarity">
    <text evidence="4">Belongs to the FlgA family.</text>
</comment>
<keyword evidence="7" id="KW-1185">Reference proteome</keyword>
<feature type="signal peptide" evidence="4">
    <location>
        <begin position="1"/>
        <end position="27"/>
    </location>
</feature>
<proteinExistence type="inferred from homology"/>
<comment type="subcellular location">
    <subcellularLocation>
        <location evidence="1 4">Periplasm</location>
    </subcellularLocation>
</comment>
<keyword evidence="6" id="KW-0966">Cell projection</keyword>
<keyword evidence="3 4" id="KW-0574">Periplasm</keyword>
<gene>
    <name evidence="6" type="primary">flgA</name>
    <name evidence="6" type="ORF">HUK65_17765</name>
</gene>
<dbReference type="GO" id="GO:0042597">
    <property type="term" value="C:periplasmic space"/>
    <property type="evidence" value="ECO:0007669"/>
    <property type="project" value="UniProtKB-SubCell"/>
</dbReference>
<dbReference type="Pfam" id="PF13144">
    <property type="entry name" value="ChapFlgA"/>
    <property type="match status" value="1"/>
</dbReference>
<evidence type="ECO:0000313" key="7">
    <source>
        <dbReference type="Proteomes" id="UP000529417"/>
    </source>
</evidence>
<evidence type="ECO:0000256" key="3">
    <source>
        <dbReference type="ARBA" id="ARBA00022764"/>
    </source>
</evidence>
<dbReference type="NCBIfam" id="TIGR03170">
    <property type="entry name" value="flgA_cterm"/>
    <property type="match status" value="1"/>
</dbReference>